<dbReference type="SUPFAM" id="SSF50346">
    <property type="entry name" value="PRC-barrel domain"/>
    <property type="match status" value="1"/>
</dbReference>
<proteinExistence type="predicted"/>
<evidence type="ECO:0000259" key="1">
    <source>
        <dbReference type="Pfam" id="PF05239"/>
    </source>
</evidence>
<reference evidence="3" key="1">
    <citation type="journal article" date="2019" name="Int. J. Syst. Evol. Microbiol.">
        <title>The Global Catalogue of Microorganisms (GCM) 10K type strain sequencing project: providing services to taxonomists for standard genome sequencing and annotation.</title>
        <authorList>
            <consortium name="The Broad Institute Genomics Platform"/>
            <consortium name="The Broad Institute Genome Sequencing Center for Infectious Disease"/>
            <person name="Wu L."/>
            <person name="Ma J."/>
        </authorList>
    </citation>
    <scope>NUCLEOTIDE SEQUENCE [LARGE SCALE GENOMIC DNA]</scope>
    <source>
        <strain evidence="3">NBRC 106310</strain>
    </source>
</reference>
<dbReference type="InterPro" id="IPR011033">
    <property type="entry name" value="PRC_barrel-like_sf"/>
</dbReference>
<organism evidence="2 3">
    <name type="scientific">Microbacterium suwonense</name>
    <dbReference type="NCBI Taxonomy" id="683047"/>
    <lineage>
        <taxon>Bacteria</taxon>
        <taxon>Bacillati</taxon>
        <taxon>Actinomycetota</taxon>
        <taxon>Actinomycetes</taxon>
        <taxon>Micrococcales</taxon>
        <taxon>Microbacteriaceae</taxon>
        <taxon>Microbacterium</taxon>
    </lineage>
</organism>
<dbReference type="RefSeq" id="WP_286300936.1">
    <property type="nucleotide sequence ID" value="NZ_AP027728.1"/>
</dbReference>
<gene>
    <name evidence="2" type="ORF">GCM10025863_30270</name>
</gene>
<dbReference type="InterPro" id="IPR014747">
    <property type="entry name" value="Bac_photo_RC_H_C"/>
</dbReference>
<feature type="domain" description="PRC-barrel" evidence="1">
    <location>
        <begin position="20"/>
        <end position="93"/>
    </location>
</feature>
<dbReference type="Proteomes" id="UP001321543">
    <property type="component" value="Chromosome"/>
</dbReference>
<evidence type="ECO:0000313" key="3">
    <source>
        <dbReference type="Proteomes" id="UP001321543"/>
    </source>
</evidence>
<dbReference type="EMBL" id="AP027728">
    <property type="protein sequence ID" value="BDZ40413.1"/>
    <property type="molecule type" value="Genomic_DNA"/>
</dbReference>
<dbReference type="Pfam" id="PF05239">
    <property type="entry name" value="PRC"/>
    <property type="match status" value="1"/>
</dbReference>
<accession>A0ABN6X8L8</accession>
<dbReference type="InterPro" id="IPR027275">
    <property type="entry name" value="PRC-brl_dom"/>
</dbReference>
<dbReference type="PANTHER" id="PTHR36505:SF1">
    <property type="entry name" value="BLR1072 PROTEIN"/>
    <property type="match status" value="1"/>
</dbReference>
<sequence>MTAGEHELIALGDSDRTVAKDDDIRGRTVIDVGGEEIGKIDDLLIDAEEQKVRFLIVASGGFLGIGEQKSYIPVDAVASVDDDRVRIDQSRERLRSAPVYDPDLINDVAYNEDVFAFYGLEPFWSAGYTYPTYPFYR</sequence>
<keyword evidence="3" id="KW-1185">Reference proteome</keyword>
<name>A0ABN6X8L8_9MICO</name>
<dbReference type="Gene3D" id="3.90.50.10">
    <property type="entry name" value="Photosynthetic Reaction Center, subunit H, domain 2"/>
    <property type="match status" value="1"/>
</dbReference>
<dbReference type="PANTHER" id="PTHR36505">
    <property type="entry name" value="BLR1072 PROTEIN"/>
    <property type="match status" value="1"/>
</dbReference>
<protein>
    <submittedName>
        <fullName evidence="2">Photosystem reaction center subunit H</fullName>
    </submittedName>
</protein>
<evidence type="ECO:0000313" key="2">
    <source>
        <dbReference type="EMBL" id="BDZ40413.1"/>
    </source>
</evidence>